<evidence type="ECO:0000256" key="1">
    <source>
        <dbReference type="ARBA" id="ARBA00022679"/>
    </source>
</evidence>
<keyword evidence="7" id="KW-1185">Reference proteome</keyword>
<dbReference type="EMBL" id="QGDJ01000001">
    <property type="protein sequence ID" value="PWJ22227.1"/>
    <property type="molecule type" value="Genomic_DNA"/>
</dbReference>
<keyword evidence="3" id="KW-0460">Magnesium</keyword>
<dbReference type="Proteomes" id="UP000251571">
    <property type="component" value="Unassembled WGS sequence"/>
</dbReference>
<dbReference type="Gene3D" id="3.90.550.10">
    <property type="entry name" value="Spore Coat Polysaccharide Biosynthesis Protein SpsA, Chain A"/>
    <property type="match status" value="1"/>
</dbReference>
<dbReference type="InterPro" id="IPR050065">
    <property type="entry name" value="GlmU-like"/>
</dbReference>
<dbReference type="Pfam" id="PF12804">
    <property type="entry name" value="NTP_transf_3"/>
    <property type="match status" value="1"/>
</dbReference>
<proteinExistence type="predicted"/>
<reference evidence="6 8" key="1">
    <citation type="submission" date="2016-10" db="EMBL/GenBank/DDBJ databases">
        <authorList>
            <person name="Cai Z."/>
        </authorList>
    </citation>
    <scope>NUCLEOTIDE SEQUENCE [LARGE SCALE GENOMIC DNA]</scope>
    <source>
        <strain evidence="6 8">DSM 25227</strain>
    </source>
</reference>
<sequence>MIATMVFAAGHGTRMRPLTDTRPKALIEVAGRPLIEHALEQVAGPGPRAVNAHAHAALLRAHLADRPGLTFIEEPVLLETGGGLRNALPVLGDGPVLTMNADAVWTGPRARDTLLAHWDPARMDGLLLMIPPDRALGQAGGSFSLDPDGRLVRDRAGLVYTGAGIVKTEGLAAFADPVFSLRELWFAMLAEGRLSGCVHPGQWADVGTPDGIALAEAMLDRAA</sequence>
<dbReference type="AlphaFoldDB" id="A0A2Y9A2S2"/>
<dbReference type="EMBL" id="UETC01000001">
    <property type="protein sequence ID" value="SSA38505.1"/>
    <property type="molecule type" value="Genomic_DNA"/>
</dbReference>
<protein>
    <submittedName>
        <fullName evidence="6">MurNAc alpha-1-phosphate uridylyltransferase</fullName>
    </submittedName>
</protein>
<evidence type="ECO:0000256" key="2">
    <source>
        <dbReference type="ARBA" id="ARBA00022695"/>
    </source>
</evidence>
<gene>
    <name evidence="5" type="ORF">BCF38_101637</name>
    <name evidence="6" type="ORF">SAMN05421539_101637</name>
</gene>
<dbReference type="SUPFAM" id="SSF53448">
    <property type="entry name" value="Nucleotide-diphospho-sugar transferases"/>
    <property type="match status" value="1"/>
</dbReference>
<evidence type="ECO:0000313" key="7">
    <source>
        <dbReference type="Proteomes" id="UP000245839"/>
    </source>
</evidence>
<evidence type="ECO:0000313" key="8">
    <source>
        <dbReference type="Proteomes" id="UP000251571"/>
    </source>
</evidence>
<dbReference type="InterPro" id="IPR029044">
    <property type="entry name" value="Nucleotide-diphossugar_trans"/>
</dbReference>
<dbReference type="PANTHER" id="PTHR43584:SF8">
    <property type="entry name" value="N-ACETYLMURAMATE ALPHA-1-PHOSPHATE URIDYLYLTRANSFERASE"/>
    <property type="match status" value="1"/>
</dbReference>
<reference evidence="5 7" key="2">
    <citation type="submission" date="2018-03" db="EMBL/GenBank/DDBJ databases">
        <title>Genomic Encyclopedia of Archaeal and Bacterial Type Strains, Phase II (KMG-II): from individual species to whole genera.</title>
        <authorList>
            <person name="Goeker M."/>
        </authorList>
    </citation>
    <scope>NUCLEOTIDE SEQUENCE [LARGE SCALE GENOMIC DNA]</scope>
    <source>
        <strain evidence="5 7">DSM 25227</strain>
    </source>
</reference>
<dbReference type="InterPro" id="IPR025877">
    <property type="entry name" value="MobA-like_NTP_Trfase"/>
</dbReference>
<evidence type="ECO:0000256" key="3">
    <source>
        <dbReference type="ARBA" id="ARBA00022842"/>
    </source>
</evidence>
<dbReference type="Proteomes" id="UP000245839">
    <property type="component" value="Unassembled WGS sequence"/>
</dbReference>
<evidence type="ECO:0000259" key="4">
    <source>
        <dbReference type="Pfam" id="PF12804"/>
    </source>
</evidence>
<accession>A0A2Y9A2S2</accession>
<name>A0A2Y9A2S2_9RHOB</name>
<evidence type="ECO:0000313" key="6">
    <source>
        <dbReference type="EMBL" id="SSA38505.1"/>
    </source>
</evidence>
<dbReference type="GO" id="GO:0016779">
    <property type="term" value="F:nucleotidyltransferase activity"/>
    <property type="evidence" value="ECO:0007669"/>
    <property type="project" value="UniProtKB-KW"/>
</dbReference>
<keyword evidence="2 6" id="KW-0548">Nucleotidyltransferase</keyword>
<keyword evidence="1 6" id="KW-0808">Transferase</keyword>
<dbReference type="RefSeq" id="WP_245947170.1">
    <property type="nucleotide sequence ID" value="NZ_QGDJ01000001.1"/>
</dbReference>
<feature type="domain" description="MobA-like NTP transferase" evidence="4">
    <location>
        <begin position="5"/>
        <end position="122"/>
    </location>
</feature>
<dbReference type="CDD" id="cd06422">
    <property type="entry name" value="NTP_transferase_like_1"/>
    <property type="match status" value="1"/>
</dbReference>
<evidence type="ECO:0000313" key="5">
    <source>
        <dbReference type="EMBL" id="PWJ22227.1"/>
    </source>
</evidence>
<organism evidence="6 8">
    <name type="scientific">Jannaschia seohaensis</name>
    <dbReference type="NCBI Taxonomy" id="475081"/>
    <lineage>
        <taxon>Bacteria</taxon>
        <taxon>Pseudomonadati</taxon>
        <taxon>Pseudomonadota</taxon>
        <taxon>Alphaproteobacteria</taxon>
        <taxon>Rhodobacterales</taxon>
        <taxon>Roseobacteraceae</taxon>
        <taxon>Jannaschia</taxon>
    </lineage>
</organism>
<dbReference type="PANTHER" id="PTHR43584">
    <property type="entry name" value="NUCLEOTIDYL TRANSFERASE"/>
    <property type="match status" value="1"/>
</dbReference>